<dbReference type="Proteomes" id="UP000324159">
    <property type="component" value="Unassembled WGS sequence"/>
</dbReference>
<dbReference type="AlphaFoldDB" id="A0A5D3WJP5"/>
<reference evidence="1 2" key="1">
    <citation type="submission" date="2019-07" db="EMBL/GenBank/DDBJ databases">
        <title>Genomic Encyclopedia of Type Strains, Phase IV (KMG-IV): sequencing the most valuable type-strain genomes for metagenomic binning, comparative biology and taxonomic classification.</title>
        <authorList>
            <person name="Goeker M."/>
        </authorList>
    </citation>
    <scope>NUCLEOTIDE SEQUENCE [LARGE SCALE GENOMIC DNA]</scope>
    <source>
        <strain evidence="1 2">SS015</strain>
    </source>
</reference>
<accession>A0A5D3WJP5</accession>
<sequence>MITSNTGSDVIKITFLSLFEDLRIAQMSTGHAHHIGTSFFKDLVGKDRVNNGVNRKDRRILNRFFNTGRKIF</sequence>
<evidence type="ECO:0000313" key="1">
    <source>
        <dbReference type="EMBL" id="TYO98434.1"/>
    </source>
</evidence>
<keyword evidence="2" id="KW-1185">Reference proteome</keyword>
<organism evidence="1 2">
    <name type="scientific">Geothermobacter ehrlichii</name>
    <dbReference type="NCBI Taxonomy" id="213224"/>
    <lineage>
        <taxon>Bacteria</taxon>
        <taxon>Pseudomonadati</taxon>
        <taxon>Thermodesulfobacteriota</taxon>
        <taxon>Desulfuromonadia</taxon>
        <taxon>Desulfuromonadales</taxon>
        <taxon>Geothermobacteraceae</taxon>
        <taxon>Geothermobacter</taxon>
    </lineage>
</organism>
<comment type="caution">
    <text evidence="1">The sequence shown here is derived from an EMBL/GenBank/DDBJ whole genome shotgun (WGS) entry which is preliminary data.</text>
</comment>
<name>A0A5D3WJP5_9BACT</name>
<proteinExistence type="predicted"/>
<protein>
    <submittedName>
        <fullName evidence="1">Uncharacterized protein</fullName>
    </submittedName>
</protein>
<evidence type="ECO:0000313" key="2">
    <source>
        <dbReference type="Proteomes" id="UP000324159"/>
    </source>
</evidence>
<dbReference type="EMBL" id="VNIB01000006">
    <property type="protein sequence ID" value="TYO98434.1"/>
    <property type="molecule type" value="Genomic_DNA"/>
</dbReference>
<gene>
    <name evidence="1" type="ORF">EDC39_10633</name>
</gene>